<dbReference type="InterPro" id="IPR036116">
    <property type="entry name" value="FN3_sf"/>
</dbReference>
<gene>
    <name evidence="2" type="primary">ILPR_1</name>
    <name evidence="2" type="ORF">CEXT_309881</name>
</gene>
<reference evidence="2 3" key="1">
    <citation type="submission" date="2021-06" db="EMBL/GenBank/DDBJ databases">
        <title>Caerostris extrusa draft genome.</title>
        <authorList>
            <person name="Kono N."/>
            <person name="Arakawa K."/>
        </authorList>
    </citation>
    <scope>NUCLEOTIDE SEQUENCE [LARGE SCALE GENOMIC DNA]</scope>
</reference>
<dbReference type="SUPFAM" id="SSF49265">
    <property type="entry name" value="Fibronectin type III"/>
    <property type="match status" value="1"/>
</dbReference>
<dbReference type="EMBL" id="BPLR01012823">
    <property type="protein sequence ID" value="GIY56895.1"/>
    <property type="molecule type" value="Genomic_DNA"/>
</dbReference>
<sequence length="329" mass="36285">MSRAQCELNLPDLGFGGARRRDVTTAGRSARSYQPQPRPLSDKCAIEGGARGLCNSVVYISHYPLGSVFVIQECLGGCSVISNNALPVDMLLQWNCSSEVTAPRNIICAGAVVDSVGSAQKVKKVVHTDIWFTGNSNSRRGLIKIFTIFDGRDACGADEWKIDDVDANDEDDSIITLLPHLKPFTTYAAYMRTYTIASALVGAQSPIIYFTTKPSTPSSPVNVQAHASSHNEIIIAWHGPKHPNGIITHYVIDGIPRKGFIRIHYFGDVRFKKPNQEKNTEVNDLWTFEEKKKNKEGESKNCCSCSKTKSVLSQGDDPEAQIQFEDFLQ</sequence>
<evidence type="ECO:0000313" key="3">
    <source>
        <dbReference type="Proteomes" id="UP001054945"/>
    </source>
</evidence>
<keyword evidence="2" id="KW-0808">Transferase</keyword>
<dbReference type="InterPro" id="IPR003961">
    <property type="entry name" value="FN3_dom"/>
</dbReference>
<dbReference type="CDD" id="cd00063">
    <property type="entry name" value="FN3"/>
    <property type="match status" value="1"/>
</dbReference>
<dbReference type="InterPro" id="IPR013783">
    <property type="entry name" value="Ig-like_fold"/>
</dbReference>
<evidence type="ECO:0000256" key="1">
    <source>
        <dbReference type="SAM" id="MobiDB-lite"/>
    </source>
</evidence>
<organism evidence="2 3">
    <name type="scientific">Caerostris extrusa</name>
    <name type="common">Bark spider</name>
    <name type="synonym">Caerostris bankana</name>
    <dbReference type="NCBI Taxonomy" id="172846"/>
    <lineage>
        <taxon>Eukaryota</taxon>
        <taxon>Metazoa</taxon>
        <taxon>Ecdysozoa</taxon>
        <taxon>Arthropoda</taxon>
        <taxon>Chelicerata</taxon>
        <taxon>Arachnida</taxon>
        <taxon>Araneae</taxon>
        <taxon>Araneomorphae</taxon>
        <taxon>Entelegynae</taxon>
        <taxon>Araneoidea</taxon>
        <taxon>Araneidae</taxon>
        <taxon>Caerostris</taxon>
    </lineage>
</organism>
<dbReference type="Proteomes" id="UP001054945">
    <property type="component" value="Unassembled WGS sequence"/>
</dbReference>
<protein>
    <submittedName>
        <fullName evidence="2">Receptor protein-tyrosine kinase</fullName>
    </submittedName>
</protein>
<keyword evidence="2" id="KW-0675">Receptor</keyword>
<keyword evidence="3" id="KW-1185">Reference proteome</keyword>
<accession>A0AAV4UH45</accession>
<proteinExistence type="predicted"/>
<keyword evidence="2" id="KW-0829">Tyrosine-protein kinase</keyword>
<dbReference type="AlphaFoldDB" id="A0AAV4UH45"/>
<feature type="region of interest" description="Disordered" evidence="1">
    <location>
        <begin position="293"/>
        <end position="317"/>
    </location>
</feature>
<evidence type="ECO:0000313" key="2">
    <source>
        <dbReference type="EMBL" id="GIY56895.1"/>
    </source>
</evidence>
<keyword evidence="2" id="KW-0418">Kinase</keyword>
<dbReference type="GO" id="GO:0004713">
    <property type="term" value="F:protein tyrosine kinase activity"/>
    <property type="evidence" value="ECO:0007669"/>
    <property type="project" value="UniProtKB-KW"/>
</dbReference>
<name>A0AAV4UH45_CAEEX</name>
<comment type="caution">
    <text evidence="2">The sequence shown here is derived from an EMBL/GenBank/DDBJ whole genome shotgun (WGS) entry which is preliminary data.</text>
</comment>
<dbReference type="Gene3D" id="2.60.40.10">
    <property type="entry name" value="Immunoglobulins"/>
    <property type="match status" value="2"/>
</dbReference>